<evidence type="ECO:0000259" key="7">
    <source>
        <dbReference type="Pfam" id="PF00266"/>
    </source>
</evidence>
<accession>A0A7S7M7N0</accession>
<sequence>MSIFGPDAPDIRKNPFKADFPLLASHPDLAFLDSAATAQRPSCVLDAQRRFYETMNANPLRGLYSLSVEATAAIADVRAQVAQLIGAMDADGRPDATDVIFTRNTSESLNLVAKSFGPFVLGAGDEVVVTIMEHHSNLIPWQQACHASGATLVYLYPSVDGTLSDEEIAAKIGSRTKIVAVAEVSNIMGCRLPVEKIAAAAHAQGAYVVVDGAQSVPHLPIDVRELGADFFAFSAHKALGPMGVGALWGKHELLDAMEPMLTGGEMIDSVTEQDAVWAPVPEKFEAGTQDAAGIYATGTALGYLTQAVGYKTVSAREAALVSYAMGRLGELDFVDLIGSADPSRHHGVISFNVRDVHPHDVASILDMSGVCIRAGHHCAEPLLSWLKVENLASCRASVAFYNDAADVDRLIDALNQVWQVFHGSN</sequence>
<comment type="catalytic activity">
    <reaction evidence="6">
        <text>(sulfur carrier)-H + L-cysteine = (sulfur carrier)-SH + L-alanine</text>
        <dbReference type="Rhea" id="RHEA:43892"/>
        <dbReference type="Rhea" id="RHEA-COMP:14737"/>
        <dbReference type="Rhea" id="RHEA-COMP:14739"/>
        <dbReference type="ChEBI" id="CHEBI:29917"/>
        <dbReference type="ChEBI" id="CHEBI:35235"/>
        <dbReference type="ChEBI" id="CHEBI:57972"/>
        <dbReference type="ChEBI" id="CHEBI:64428"/>
        <dbReference type="EC" id="2.8.1.7"/>
    </reaction>
</comment>
<keyword evidence="5" id="KW-0663">Pyridoxal phosphate</keyword>
<evidence type="ECO:0000256" key="6">
    <source>
        <dbReference type="ARBA" id="ARBA00050776"/>
    </source>
</evidence>
<evidence type="ECO:0000256" key="4">
    <source>
        <dbReference type="ARBA" id="ARBA00022679"/>
    </source>
</evidence>
<dbReference type="EMBL" id="CP063767">
    <property type="protein sequence ID" value="QOY60279.1"/>
    <property type="molecule type" value="Genomic_DNA"/>
</dbReference>
<dbReference type="GO" id="GO:0031071">
    <property type="term" value="F:cysteine desulfurase activity"/>
    <property type="evidence" value="ECO:0007669"/>
    <property type="project" value="UniProtKB-EC"/>
</dbReference>
<proteinExistence type="inferred from homology"/>
<evidence type="ECO:0000256" key="2">
    <source>
        <dbReference type="ARBA" id="ARBA00010447"/>
    </source>
</evidence>
<organism evidence="8 9">
    <name type="scientific">Thermophilibacter immobilis</name>
    <dbReference type="NCBI Taxonomy" id="2779519"/>
    <lineage>
        <taxon>Bacteria</taxon>
        <taxon>Bacillati</taxon>
        <taxon>Actinomycetota</taxon>
        <taxon>Coriobacteriia</taxon>
        <taxon>Coriobacteriales</taxon>
        <taxon>Atopobiaceae</taxon>
        <taxon>Thermophilibacter</taxon>
    </lineage>
</organism>
<protein>
    <recommendedName>
        <fullName evidence="3">cysteine desulfurase</fullName>
        <ecNumber evidence="3">2.8.1.7</ecNumber>
    </recommendedName>
</protein>
<dbReference type="RefSeq" id="WP_194370568.1">
    <property type="nucleotide sequence ID" value="NZ_CP063767.1"/>
</dbReference>
<comment type="cofactor">
    <cofactor evidence="1">
        <name>pyridoxal 5'-phosphate</name>
        <dbReference type="ChEBI" id="CHEBI:597326"/>
    </cofactor>
</comment>
<evidence type="ECO:0000256" key="5">
    <source>
        <dbReference type="ARBA" id="ARBA00022898"/>
    </source>
</evidence>
<dbReference type="GO" id="GO:0006534">
    <property type="term" value="P:cysteine metabolic process"/>
    <property type="evidence" value="ECO:0007669"/>
    <property type="project" value="InterPro"/>
</dbReference>
<comment type="similarity">
    <text evidence="2">Belongs to the class-V pyridoxal-phosphate-dependent aminotransferase family. Csd subfamily.</text>
</comment>
<feature type="domain" description="Aminotransferase class V" evidence="7">
    <location>
        <begin position="31"/>
        <end position="410"/>
    </location>
</feature>
<dbReference type="SUPFAM" id="SSF53383">
    <property type="entry name" value="PLP-dependent transferases"/>
    <property type="match status" value="1"/>
</dbReference>
<dbReference type="Pfam" id="PF00266">
    <property type="entry name" value="Aminotran_5"/>
    <property type="match status" value="1"/>
</dbReference>
<evidence type="ECO:0000313" key="8">
    <source>
        <dbReference type="EMBL" id="QOY60279.1"/>
    </source>
</evidence>
<keyword evidence="4" id="KW-0808">Transferase</keyword>
<reference evidence="8 9" key="1">
    <citation type="submission" date="2020-10" db="EMBL/GenBank/DDBJ databases">
        <title>Olsenella immobilis sp.nov., isolated from the mud in a fermentation cellar used for the production of Chinese strong-flavoured liquor.</title>
        <authorList>
            <person name="Lu L."/>
        </authorList>
    </citation>
    <scope>NUCLEOTIDE SEQUENCE [LARGE SCALE GENOMIC DNA]</scope>
    <source>
        <strain evidence="8 9">LZLJ-2</strain>
    </source>
</reference>
<dbReference type="Gene3D" id="3.90.1150.10">
    <property type="entry name" value="Aspartate Aminotransferase, domain 1"/>
    <property type="match status" value="1"/>
</dbReference>
<name>A0A7S7M7N0_9ACTN</name>
<dbReference type="Proteomes" id="UP000593735">
    <property type="component" value="Chromosome"/>
</dbReference>
<dbReference type="Gene3D" id="3.40.640.10">
    <property type="entry name" value="Type I PLP-dependent aspartate aminotransferase-like (Major domain)"/>
    <property type="match status" value="1"/>
</dbReference>
<dbReference type="PANTHER" id="PTHR43586">
    <property type="entry name" value="CYSTEINE DESULFURASE"/>
    <property type="match status" value="1"/>
</dbReference>
<dbReference type="EC" id="2.8.1.7" evidence="3"/>
<gene>
    <name evidence="8" type="primary">sufS</name>
    <name evidence="8" type="ORF">INP52_07645</name>
</gene>
<dbReference type="InterPro" id="IPR010970">
    <property type="entry name" value="Cys_dSase_SufS"/>
</dbReference>
<evidence type="ECO:0000256" key="3">
    <source>
        <dbReference type="ARBA" id="ARBA00012239"/>
    </source>
</evidence>
<dbReference type="NCBIfam" id="TIGR01979">
    <property type="entry name" value="sufS"/>
    <property type="match status" value="1"/>
</dbReference>
<dbReference type="CDD" id="cd06453">
    <property type="entry name" value="SufS_like"/>
    <property type="match status" value="1"/>
</dbReference>
<evidence type="ECO:0000313" key="9">
    <source>
        <dbReference type="Proteomes" id="UP000593735"/>
    </source>
</evidence>
<evidence type="ECO:0000256" key="1">
    <source>
        <dbReference type="ARBA" id="ARBA00001933"/>
    </source>
</evidence>
<dbReference type="InterPro" id="IPR000192">
    <property type="entry name" value="Aminotrans_V_dom"/>
</dbReference>
<dbReference type="AlphaFoldDB" id="A0A7S7M7N0"/>
<dbReference type="InterPro" id="IPR015422">
    <property type="entry name" value="PyrdxlP-dep_Trfase_small"/>
</dbReference>
<dbReference type="KEGG" id="tio:INP52_07645"/>
<dbReference type="InterPro" id="IPR015421">
    <property type="entry name" value="PyrdxlP-dep_Trfase_major"/>
</dbReference>
<dbReference type="GO" id="GO:0030170">
    <property type="term" value="F:pyridoxal phosphate binding"/>
    <property type="evidence" value="ECO:0007669"/>
    <property type="project" value="InterPro"/>
</dbReference>
<dbReference type="PANTHER" id="PTHR43586:SF8">
    <property type="entry name" value="CYSTEINE DESULFURASE 1, CHLOROPLASTIC"/>
    <property type="match status" value="1"/>
</dbReference>
<dbReference type="InterPro" id="IPR015424">
    <property type="entry name" value="PyrdxlP-dep_Trfase"/>
</dbReference>
<keyword evidence="9" id="KW-1185">Reference proteome</keyword>